<reference evidence="1 2" key="1">
    <citation type="submission" date="2015-09" db="EMBL/GenBank/DDBJ databases">
        <title>Genome sequence of the marine flavobacterium Croceitalea dokdonensis DOKDO 023 that contains proton- and sodium-pumping rhodopsins.</title>
        <authorList>
            <person name="Kwon S.-K."/>
            <person name="Lee H.K."/>
            <person name="Kwak M.-J."/>
            <person name="Kim J.F."/>
        </authorList>
    </citation>
    <scope>NUCLEOTIDE SEQUENCE [LARGE SCALE GENOMIC DNA]</scope>
    <source>
        <strain evidence="1 2">DOKDO 023</strain>
    </source>
</reference>
<dbReference type="RefSeq" id="WP_245628294.1">
    <property type="nucleotide sequence ID" value="NZ_LDJX01000006.1"/>
</dbReference>
<dbReference type="Proteomes" id="UP000050280">
    <property type="component" value="Unassembled WGS sequence"/>
</dbReference>
<proteinExistence type="predicted"/>
<dbReference type="Pfam" id="PF07313">
    <property type="entry name" value="AmiA-like"/>
    <property type="match status" value="1"/>
</dbReference>
<dbReference type="AlphaFoldDB" id="A0A0P7AZQ7"/>
<dbReference type="InterPro" id="IPR038765">
    <property type="entry name" value="Papain-like_cys_pep_sf"/>
</dbReference>
<accession>A0A0P7AZQ7</accession>
<dbReference type="PATRIC" id="fig|1300341.3.peg.3220"/>
<evidence type="ECO:0000313" key="2">
    <source>
        <dbReference type="Proteomes" id="UP000050280"/>
    </source>
</evidence>
<dbReference type="InterPro" id="IPR010846">
    <property type="entry name" value="AmiA-like"/>
</dbReference>
<evidence type="ECO:0000313" key="1">
    <source>
        <dbReference type="EMBL" id="KPM31089.1"/>
    </source>
</evidence>
<dbReference type="SUPFAM" id="SSF54001">
    <property type="entry name" value="Cysteine proteinases"/>
    <property type="match status" value="1"/>
</dbReference>
<comment type="caution">
    <text evidence="1">The sequence shown here is derived from an EMBL/GenBank/DDBJ whole genome shotgun (WGS) entry which is preliminary data.</text>
</comment>
<organism evidence="1 2">
    <name type="scientific">Croceitalea dokdonensis DOKDO 023</name>
    <dbReference type="NCBI Taxonomy" id="1300341"/>
    <lineage>
        <taxon>Bacteria</taxon>
        <taxon>Pseudomonadati</taxon>
        <taxon>Bacteroidota</taxon>
        <taxon>Flavobacteriia</taxon>
        <taxon>Flavobacteriales</taxon>
        <taxon>Flavobacteriaceae</taxon>
        <taxon>Croceitalea</taxon>
    </lineage>
</organism>
<sequence length="308" mass="34762">MGAKLRYGSHFGFKEWNNFYYGEIDNFDAMERYYIGLVLLFFPMLLVAQVNCTDTDKALVLQKIEQLNQLDIAETNDGIITIAKTFLGTPYVAKTLEIGETESLVVNLQGLDCTTFVENVLAFGLLQKQGNWTFDDFTKNLRAIRYRNGVLDGYASRLHYFTDWIRNNETKGLVRDITTDLGGNAMDKNINFMGTHRELYPFLQNDENFGQILKTEMELAKEPFCYLPTAQLIAVENQLRSGDIIALATSIKGLDVTHTGFAIRQPSGRIHLLHASISGEVTISEAPLVDYLNKVKNNIGILVARPTR</sequence>
<dbReference type="Gene3D" id="1.10.3670.10">
    <property type="entry name" value="Putative xylanase like domain"/>
    <property type="match status" value="1"/>
</dbReference>
<evidence type="ECO:0008006" key="3">
    <source>
        <dbReference type="Google" id="ProtNLM"/>
    </source>
</evidence>
<dbReference type="Gene3D" id="2.30.260.10">
    <property type="entry name" value="putative xylanase like domain"/>
    <property type="match status" value="1"/>
</dbReference>
<name>A0A0P7AZQ7_9FLAO</name>
<keyword evidence="2" id="KW-1185">Reference proteome</keyword>
<gene>
    <name evidence="1" type="ORF">I595_3068</name>
</gene>
<protein>
    <recommendedName>
        <fullName evidence="3">DUF1460 domain-containing protein</fullName>
    </recommendedName>
</protein>
<dbReference type="EMBL" id="LDJX01000006">
    <property type="protein sequence ID" value="KPM31089.1"/>
    <property type="molecule type" value="Genomic_DNA"/>
</dbReference>
<dbReference type="STRING" id="1300341.I595_3068"/>